<comment type="caution">
    <text evidence="1">The sequence shown here is derived from an EMBL/GenBank/DDBJ whole genome shotgun (WGS) entry which is preliminary data.</text>
</comment>
<dbReference type="EMBL" id="PFBK01000002">
    <property type="protein sequence ID" value="PIR84216.1"/>
    <property type="molecule type" value="Genomic_DNA"/>
</dbReference>
<evidence type="ECO:0000313" key="2">
    <source>
        <dbReference type="Proteomes" id="UP000231192"/>
    </source>
</evidence>
<gene>
    <name evidence="1" type="ORF">COU18_00495</name>
</gene>
<accession>A0A2H0UEW8</accession>
<dbReference type="AlphaFoldDB" id="A0A2H0UEW8"/>
<name>A0A2H0UEW8_9BACT</name>
<evidence type="ECO:0000313" key="1">
    <source>
        <dbReference type="EMBL" id="PIR84216.1"/>
    </source>
</evidence>
<organism evidence="1 2">
    <name type="scientific">Candidatus Kaiserbacteria bacterium CG10_big_fil_rev_8_21_14_0_10_51_14</name>
    <dbReference type="NCBI Taxonomy" id="1974610"/>
    <lineage>
        <taxon>Bacteria</taxon>
        <taxon>Candidatus Kaiseribacteriota</taxon>
    </lineage>
</organism>
<dbReference type="Proteomes" id="UP000231192">
    <property type="component" value="Unassembled WGS sequence"/>
</dbReference>
<reference evidence="2" key="1">
    <citation type="submission" date="2017-09" db="EMBL/GenBank/DDBJ databases">
        <title>Depth-based differentiation of microbial function through sediment-hosted aquifers and enrichment of novel symbionts in the deep terrestrial subsurface.</title>
        <authorList>
            <person name="Probst A.J."/>
            <person name="Ladd B."/>
            <person name="Jarett J.K."/>
            <person name="Geller-Mcgrath D.E."/>
            <person name="Sieber C.M.K."/>
            <person name="Emerson J.B."/>
            <person name="Anantharaman K."/>
            <person name="Thomas B.C."/>
            <person name="Malmstrom R."/>
            <person name="Stieglmeier M."/>
            <person name="Klingl A."/>
            <person name="Woyke T."/>
            <person name="Ryan C.M."/>
            <person name="Banfield J.F."/>
        </authorList>
    </citation>
    <scope>NUCLEOTIDE SEQUENCE [LARGE SCALE GENOMIC DNA]</scope>
</reference>
<sequence length="93" mass="10036">MTSRTTEEEEYRMIGKVLRAVGSGEPQQFSGSKETLAVVRAAHAGWLRIVLPGEAGTSGCTLHNPHWPATNGLVLTNAGRQRAQTPLRLVTGR</sequence>
<proteinExistence type="predicted"/>
<protein>
    <submittedName>
        <fullName evidence="1">Uncharacterized protein</fullName>
    </submittedName>
</protein>